<comment type="caution">
    <text evidence="1">The sequence shown here is derived from an EMBL/GenBank/DDBJ whole genome shotgun (WGS) entry which is preliminary data.</text>
</comment>
<evidence type="ECO:0000313" key="2">
    <source>
        <dbReference type="Proteomes" id="UP000192578"/>
    </source>
</evidence>
<gene>
    <name evidence="1" type="ORF">BV898_18752</name>
</gene>
<accession>A0A9X6NJG0</accession>
<organism evidence="1 2">
    <name type="scientific">Hypsibius exemplaris</name>
    <name type="common">Freshwater tardigrade</name>
    <dbReference type="NCBI Taxonomy" id="2072580"/>
    <lineage>
        <taxon>Eukaryota</taxon>
        <taxon>Metazoa</taxon>
        <taxon>Ecdysozoa</taxon>
        <taxon>Tardigrada</taxon>
        <taxon>Eutardigrada</taxon>
        <taxon>Parachela</taxon>
        <taxon>Hypsibioidea</taxon>
        <taxon>Hypsibiidae</taxon>
        <taxon>Hypsibius</taxon>
    </lineage>
</organism>
<dbReference type="EMBL" id="MTYJ01000395">
    <property type="protein sequence ID" value="OWA54344.1"/>
    <property type="molecule type" value="Genomic_DNA"/>
</dbReference>
<reference evidence="2" key="1">
    <citation type="submission" date="2017-01" db="EMBL/GenBank/DDBJ databases">
        <title>Comparative genomics of anhydrobiosis in the tardigrade Hypsibius dujardini.</title>
        <authorList>
            <person name="Yoshida Y."/>
            <person name="Koutsovoulos G."/>
            <person name="Laetsch D."/>
            <person name="Stevens L."/>
            <person name="Kumar S."/>
            <person name="Horikawa D."/>
            <person name="Ishino K."/>
            <person name="Komine S."/>
            <person name="Tomita M."/>
            <person name="Blaxter M."/>
            <person name="Arakawa K."/>
        </authorList>
    </citation>
    <scope>NUCLEOTIDE SEQUENCE [LARGE SCALE GENOMIC DNA]</scope>
    <source>
        <strain evidence="2">Z151</strain>
    </source>
</reference>
<protein>
    <submittedName>
        <fullName evidence="1">Uncharacterized protein</fullName>
    </submittedName>
</protein>
<name>A0A9X6NJG0_HYPEX</name>
<proteinExistence type="predicted"/>
<keyword evidence="2" id="KW-1185">Reference proteome</keyword>
<dbReference type="AlphaFoldDB" id="A0A9X6NJG0"/>
<dbReference type="Proteomes" id="UP000192578">
    <property type="component" value="Unassembled WGS sequence"/>
</dbReference>
<sequence>MPMKGGGGGGLGAKQSGLVVWNWRVFGPFFEAGILQLSVQSCGLCIRQQKRCARNFSLLVVVAILDSRNVSERILREPSSSCRVLEGARLNGYSSFC</sequence>
<evidence type="ECO:0000313" key="1">
    <source>
        <dbReference type="EMBL" id="OWA54344.1"/>
    </source>
</evidence>